<gene>
    <name evidence="2" type="ORF">AVDCRST_MAG27-2845</name>
</gene>
<dbReference type="EMBL" id="CADCTD010000132">
    <property type="protein sequence ID" value="CAA9266515.1"/>
    <property type="molecule type" value="Genomic_DNA"/>
</dbReference>
<protein>
    <submittedName>
        <fullName evidence="2">Uncharacterized protein</fullName>
    </submittedName>
</protein>
<dbReference type="AlphaFoldDB" id="A0A6J4IZP9"/>
<feature type="compositionally biased region" description="Acidic residues" evidence="1">
    <location>
        <begin position="76"/>
        <end position="88"/>
    </location>
</feature>
<sequence length="105" mass="11336">MPLFTLEISGRPVLVFSEEDRGGAEELVASTIGPDLLDFEEEEGRPVWDGKEGLSVRDADPGEAARWEQGRAEAQQDADADNEGEEPDGFAVFLIEAVDAGAEED</sequence>
<name>A0A6J4IZP9_9PROT</name>
<evidence type="ECO:0000313" key="2">
    <source>
        <dbReference type="EMBL" id="CAA9266515.1"/>
    </source>
</evidence>
<accession>A0A6J4IZP9</accession>
<evidence type="ECO:0000256" key="1">
    <source>
        <dbReference type="SAM" id="MobiDB-lite"/>
    </source>
</evidence>
<reference evidence="2" key="1">
    <citation type="submission" date="2020-02" db="EMBL/GenBank/DDBJ databases">
        <authorList>
            <person name="Meier V. D."/>
        </authorList>
    </citation>
    <scope>NUCLEOTIDE SEQUENCE</scope>
    <source>
        <strain evidence="2">AVDCRST_MAG27</strain>
    </source>
</reference>
<feature type="region of interest" description="Disordered" evidence="1">
    <location>
        <begin position="49"/>
        <end position="89"/>
    </location>
</feature>
<proteinExistence type="predicted"/>
<organism evidence="2">
    <name type="scientific">uncultured Craurococcus sp</name>
    <dbReference type="NCBI Taxonomy" id="1135998"/>
    <lineage>
        <taxon>Bacteria</taxon>
        <taxon>Pseudomonadati</taxon>
        <taxon>Pseudomonadota</taxon>
        <taxon>Alphaproteobacteria</taxon>
        <taxon>Acetobacterales</taxon>
        <taxon>Acetobacteraceae</taxon>
        <taxon>Craurococcus</taxon>
        <taxon>environmental samples</taxon>
    </lineage>
</organism>
<feature type="compositionally biased region" description="Basic and acidic residues" evidence="1">
    <location>
        <begin position="49"/>
        <end position="71"/>
    </location>
</feature>